<dbReference type="Pfam" id="PF05016">
    <property type="entry name" value="ParE_toxin"/>
    <property type="match status" value="1"/>
</dbReference>
<dbReference type="SUPFAM" id="SSF143011">
    <property type="entry name" value="RelE-like"/>
    <property type="match status" value="1"/>
</dbReference>
<accession>A0A1J5TT96</accession>
<organism evidence="2">
    <name type="scientific">mine drainage metagenome</name>
    <dbReference type="NCBI Taxonomy" id="410659"/>
    <lineage>
        <taxon>unclassified sequences</taxon>
        <taxon>metagenomes</taxon>
        <taxon>ecological metagenomes</taxon>
    </lineage>
</organism>
<proteinExistence type="predicted"/>
<evidence type="ECO:0000256" key="1">
    <source>
        <dbReference type="ARBA" id="ARBA00022649"/>
    </source>
</evidence>
<protein>
    <submittedName>
        <fullName evidence="2">Plasmid stabilization system protein</fullName>
    </submittedName>
</protein>
<dbReference type="EMBL" id="MLJW01000006">
    <property type="protein sequence ID" value="OIR16988.1"/>
    <property type="molecule type" value="Genomic_DNA"/>
</dbReference>
<dbReference type="InterPro" id="IPR007712">
    <property type="entry name" value="RelE/ParE_toxin"/>
</dbReference>
<gene>
    <name evidence="2" type="ORF">GALL_28090</name>
</gene>
<keyword evidence="1" id="KW-1277">Toxin-antitoxin system</keyword>
<reference evidence="2" key="1">
    <citation type="submission" date="2016-10" db="EMBL/GenBank/DDBJ databases">
        <title>Sequence of Gallionella enrichment culture.</title>
        <authorList>
            <person name="Poehlein A."/>
            <person name="Muehling M."/>
            <person name="Daniel R."/>
        </authorList>
    </citation>
    <scope>NUCLEOTIDE SEQUENCE</scope>
</reference>
<name>A0A1J5TT96_9ZZZZ</name>
<dbReference type="InterPro" id="IPR035093">
    <property type="entry name" value="RelE/ParE_toxin_dom_sf"/>
</dbReference>
<evidence type="ECO:0000313" key="2">
    <source>
        <dbReference type="EMBL" id="OIR16988.1"/>
    </source>
</evidence>
<dbReference type="Gene3D" id="3.30.2310.20">
    <property type="entry name" value="RelE-like"/>
    <property type="match status" value="1"/>
</dbReference>
<dbReference type="AlphaFoldDB" id="A0A1J5TT96"/>
<sequence>MSYKVRYTEGAREDLKRLFAFLAERDLQAAQQGRNAIAEGINLLQQFPFTCRKAMPGNPLLREMVISFGSSGYVALFEIEDNDVVTILAVRHQREDDYH</sequence>
<comment type="caution">
    <text evidence="2">The sequence shown here is derived from an EMBL/GenBank/DDBJ whole genome shotgun (WGS) entry which is preliminary data.</text>
</comment>